<accession>A0A6M4HE44</accession>
<dbReference type="EMBL" id="CP053073">
    <property type="protein sequence ID" value="QJR16884.1"/>
    <property type="molecule type" value="Genomic_DNA"/>
</dbReference>
<feature type="domain" description="RNB" evidence="1">
    <location>
        <begin position="240"/>
        <end position="512"/>
    </location>
</feature>
<dbReference type="GO" id="GO:0008859">
    <property type="term" value="F:exoribonuclease II activity"/>
    <property type="evidence" value="ECO:0007669"/>
    <property type="project" value="UniProtKB-EC"/>
</dbReference>
<dbReference type="GO" id="GO:0005829">
    <property type="term" value="C:cytosol"/>
    <property type="evidence" value="ECO:0007669"/>
    <property type="project" value="TreeGrafter"/>
</dbReference>
<dbReference type="PANTHER" id="PTHR23355">
    <property type="entry name" value="RIBONUCLEASE"/>
    <property type="match status" value="1"/>
</dbReference>
<dbReference type="PANTHER" id="PTHR23355:SF9">
    <property type="entry name" value="DIS3-LIKE EXONUCLEASE 2"/>
    <property type="match status" value="1"/>
</dbReference>
<dbReference type="AlphaFoldDB" id="A0A6M4HE44"/>
<evidence type="ECO:0000313" key="2">
    <source>
        <dbReference type="EMBL" id="QJR16884.1"/>
    </source>
</evidence>
<dbReference type="InterPro" id="IPR012340">
    <property type="entry name" value="NA-bd_OB-fold"/>
</dbReference>
<name>A0A6M4HE44_9PROT</name>
<dbReference type="InterPro" id="IPR001900">
    <property type="entry name" value="RNase_II/R"/>
</dbReference>
<evidence type="ECO:0000313" key="3">
    <source>
        <dbReference type="Proteomes" id="UP000503096"/>
    </source>
</evidence>
<dbReference type="GO" id="GO:0006402">
    <property type="term" value="P:mRNA catabolic process"/>
    <property type="evidence" value="ECO:0007669"/>
    <property type="project" value="TreeGrafter"/>
</dbReference>
<dbReference type="Pfam" id="PF00773">
    <property type="entry name" value="RNB"/>
    <property type="match status" value="1"/>
</dbReference>
<dbReference type="EC" id="3.1.13.1" evidence="2"/>
<dbReference type="Proteomes" id="UP000503096">
    <property type="component" value="Chromosome"/>
</dbReference>
<sequence>MGHHVKQVLFDEDGTFRLGTILSEAGASFQVEAAHGKRSKVKAASILLRFDGQSLVAMMPEAQKLSEDIDPQFLWEVCGPDEFGFGDLAREYFGHAPSPTEATAVALKLQSSPVFFYKRGKGRFQAAAEENLKAALAGIEKKKRQQEQVDQWAADLAAGRVPEKVAANLDTLLFKPDKMSLEWRALDQAATAAGLAPPKLLAQAGALKGAEDFLLRRFKFEYFPEGTGFAMMPPLADPGELPEAQAEAFSIDDHETTEIDDAFSVQRLAADRVRIGIHIAAPSLFFGRDHPLEALARERLSTAYFPGAKITMLPENAVEQSTLAAGRRVPAATLYLTVDPGTLEIIESQSALERVQIASNLRISDLETRLNDAAVAAGRVEGEHGEDLLLLWRFAMKLRAARGAADDKNARLDYTFRITGERIALEPRRRDTPIDLLVSELMIHVNSTWGKWLAERGYVAMYRNQRGIKTRMEVEPAAHEWLGVSHYAWSSSPLRRFADLANQRQLVASLRGDEPVYTKDELSLAARDFETTYEAYAEHQRTLERFWCLRYIAQESLGEADATVIRDELVRLEGIPLVCRVVGLPAATVPGTRVRVAFGEPDYWDPSVLCRYLGTISAHAVAATPT</sequence>
<dbReference type="SUPFAM" id="SSF50249">
    <property type="entry name" value="Nucleic acid-binding proteins"/>
    <property type="match status" value="1"/>
</dbReference>
<reference evidence="2 3" key="1">
    <citation type="submission" date="2020-04" db="EMBL/GenBank/DDBJ databases">
        <title>Usitatibacter rugosus gen. nov., sp. nov. and Usitatibacter palustris sp. nov., novel members of Usitatibacteraceae fam. nov. within the order Nitrosomonadales isolated from soil.</title>
        <authorList>
            <person name="Huber K.J."/>
            <person name="Neumann-Schaal M."/>
            <person name="Geppert A."/>
            <person name="Luckner M."/>
            <person name="Wanner G."/>
            <person name="Overmann J."/>
        </authorList>
    </citation>
    <scope>NUCLEOTIDE SEQUENCE [LARGE SCALE GENOMIC DNA]</scope>
    <source>
        <strain evidence="2 3">Swamp67</strain>
    </source>
</reference>
<protein>
    <submittedName>
        <fullName evidence="2">Exoribonuclease 2</fullName>
        <ecNumber evidence="2">3.1.13.1</ecNumber>
    </submittedName>
</protein>
<evidence type="ECO:0000259" key="1">
    <source>
        <dbReference type="SMART" id="SM00955"/>
    </source>
</evidence>
<dbReference type="InParanoid" id="A0A6M4HE44"/>
<organism evidence="2 3">
    <name type="scientific">Usitatibacter palustris</name>
    <dbReference type="NCBI Taxonomy" id="2732487"/>
    <lineage>
        <taxon>Bacteria</taxon>
        <taxon>Pseudomonadati</taxon>
        <taxon>Pseudomonadota</taxon>
        <taxon>Betaproteobacteria</taxon>
        <taxon>Nitrosomonadales</taxon>
        <taxon>Usitatibacteraceae</taxon>
        <taxon>Usitatibacter</taxon>
    </lineage>
</organism>
<dbReference type="KEGG" id="upl:DSM104440_03720"/>
<keyword evidence="3" id="KW-1185">Reference proteome</keyword>
<dbReference type="GO" id="GO:0003723">
    <property type="term" value="F:RNA binding"/>
    <property type="evidence" value="ECO:0007669"/>
    <property type="project" value="InterPro"/>
</dbReference>
<dbReference type="SMART" id="SM00955">
    <property type="entry name" value="RNB"/>
    <property type="match status" value="1"/>
</dbReference>
<gene>
    <name evidence="2" type="primary">rnb</name>
    <name evidence="2" type="ORF">DSM104440_03720</name>
</gene>
<keyword evidence="2" id="KW-0378">Hydrolase</keyword>
<proteinExistence type="predicted"/>
<dbReference type="InterPro" id="IPR050180">
    <property type="entry name" value="RNR_Ribonuclease"/>
</dbReference>